<name>A0A3M7P7L0_BRAPC</name>
<evidence type="ECO:0000313" key="3">
    <source>
        <dbReference type="Proteomes" id="UP000276133"/>
    </source>
</evidence>
<sequence length="126" mass="14525">MVTKTLDSIKPTIFLYQINTFNIHKFAFKSEIFISPNQNFKKTYKALAINPSTSTNSKNKIHSVNEIPKPVPPSSDKNWLKFYQKWKCNAEEERVEIDSLQDCAMRNENIKSLVGHTKVSPSKNFS</sequence>
<dbReference type="Proteomes" id="UP000276133">
    <property type="component" value="Unassembled WGS sequence"/>
</dbReference>
<evidence type="ECO:0000313" key="2">
    <source>
        <dbReference type="EMBL" id="RMZ95071.1"/>
    </source>
</evidence>
<keyword evidence="3" id="KW-1185">Reference proteome</keyword>
<protein>
    <submittedName>
        <fullName evidence="2">Uncharacterized protein</fullName>
    </submittedName>
</protein>
<feature type="region of interest" description="Disordered" evidence="1">
    <location>
        <begin position="55"/>
        <end position="74"/>
    </location>
</feature>
<reference evidence="2 3" key="1">
    <citation type="journal article" date="2018" name="Sci. Rep.">
        <title>Genomic signatures of local adaptation to the degree of environmental predictability in rotifers.</title>
        <authorList>
            <person name="Franch-Gras L."/>
            <person name="Hahn C."/>
            <person name="Garcia-Roger E.M."/>
            <person name="Carmona M.J."/>
            <person name="Serra M."/>
            <person name="Gomez A."/>
        </authorList>
    </citation>
    <scope>NUCLEOTIDE SEQUENCE [LARGE SCALE GENOMIC DNA]</scope>
    <source>
        <strain evidence="2">HYR1</strain>
    </source>
</reference>
<organism evidence="2 3">
    <name type="scientific">Brachionus plicatilis</name>
    <name type="common">Marine rotifer</name>
    <name type="synonym">Brachionus muelleri</name>
    <dbReference type="NCBI Taxonomy" id="10195"/>
    <lineage>
        <taxon>Eukaryota</taxon>
        <taxon>Metazoa</taxon>
        <taxon>Spiralia</taxon>
        <taxon>Gnathifera</taxon>
        <taxon>Rotifera</taxon>
        <taxon>Eurotatoria</taxon>
        <taxon>Monogononta</taxon>
        <taxon>Pseudotrocha</taxon>
        <taxon>Ploima</taxon>
        <taxon>Brachionidae</taxon>
        <taxon>Brachionus</taxon>
    </lineage>
</organism>
<proteinExistence type="predicted"/>
<dbReference type="EMBL" id="REGN01012621">
    <property type="protein sequence ID" value="RMZ95071.1"/>
    <property type="molecule type" value="Genomic_DNA"/>
</dbReference>
<comment type="caution">
    <text evidence="2">The sequence shown here is derived from an EMBL/GenBank/DDBJ whole genome shotgun (WGS) entry which is preliminary data.</text>
</comment>
<dbReference type="AlphaFoldDB" id="A0A3M7P7L0"/>
<evidence type="ECO:0000256" key="1">
    <source>
        <dbReference type="SAM" id="MobiDB-lite"/>
    </source>
</evidence>
<gene>
    <name evidence="2" type="ORF">BpHYR1_024961</name>
</gene>
<accession>A0A3M7P7L0</accession>